<keyword evidence="3" id="KW-1003">Cell membrane</keyword>
<dbReference type="Proteomes" id="UP000291933">
    <property type="component" value="Unassembled WGS sequence"/>
</dbReference>
<comment type="subcellular location">
    <subcellularLocation>
        <location evidence="1">Cell membrane</location>
        <topology evidence="1">Multi-pass membrane protein</topology>
    </subcellularLocation>
</comment>
<evidence type="ECO:0000256" key="2">
    <source>
        <dbReference type="ARBA" id="ARBA00010388"/>
    </source>
</evidence>
<evidence type="ECO:0000256" key="4">
    <source>
        <dbReference type="ARBA" id="ARBA00022692"/>
    </source>
</evidence>
<comment type="caution">
    <text evidence="9">The sequence shown here is derived from an EMBL/GenBank/DDBJ whole genome shotgun (WGS) entry which is preliminary data.</text>
</comment>
<comment type="similarity">
    <text evidence="2">Belongs to the CPA3 antiporters (TC 2.A.63) subunit C family.</text>
</comment>
<keyword evidence="6 8" id="KW-0472">Membrane</keyword>
<feature type="region of interest" description="Disordered" evidence="7">
    <location>
        <begin position="135"/>
        <end position="154"/>
    </location>
</feature>
<dbReference type="AlphaFoldDB" id="A0A4Q9KJ70"/>
<dbReference type="InterPro" id="IPR039428">
    <property type="entry name" value="NUOK/Mnh_C1-like"/>
</dbReference>
<dbReference type="PANTHER" id="PTHR34583:SF2">
    <property type="entry name" value="ANTIPORTER SUBUNIT MNHC2-RELATED"/>
    <property type="match status" value="1"/>
</dbReference>
<evidence type="ECO:0000313" key="10">
    <source>
        <dbReference type="Proteomes" id="UP000291933"/>
    </source>
</evidence>
<dbReference type="PANTHER" id="PTHR34583">
    <property type="entry name" value="ANTIPORTER SUBUNIT MNHC2-RELATED"/>
    <property type="match status" value="1"/>
</dbReference>
<evidence type="ECO:0000256" key="7">
    <source>
        <dbReference type="SAM" id="MobiDB-lite"/>
    </source>
</evidence>
<dbReference type="InterPro" id="IPR050601">
    <property type="entry name" value="CPA3_antiporter_subunitC"/>
</dbReference>
<keyword evidence="4 8" id="KW-0812">Transmembrane</keyword>
<evidence type="ECO:0008006" key="11">
    <source>
        <dbReference type="Google" id="ProtNLM"/>
    </source>
</evidence>
<keyword evidence="5 8" id="KW-1133">Transmembrane helix</keyword>
<evidence type="ECO:0000256" key="1">
    <source>
        <dbReference type="ARBA" id="ARBA00004651"/>
    </source>
</evidence>
<dbReference type="Gene3D" id="1.10.287.3510">
    <property type="match status" value="1"/>
</dbReference>
<accession>A0A4Q9KJ70</accession>
<dbReference type="Pfam" id="PF00420">
    <property type="entry name" value="Oxidored_q2"/>
    <property type="match status" value="1"/>
</dbReference>
<feature type="transmembrane region" description="Helical" evidence="8">
    <location>
        <begin position="70"/>
        <end position="92"/>
    </location>
</feature>
<evidence type="ECO:0000313" key="9">
    <source>
        <dbReference type="EMBL" id="TBT94428.1"/>
    </source>
</evidence>
<evidence type="ECO:0000256" key="6">
    <source>
        <dbReference type="ARBA" id="ARBA00023136"/>
    </source>
</evidence>
<feature type="transmembrane region" description="Helical" evidence="8">
    <location>
        <begin position="27"/>
        <end position="49"/>
    </location>
</feature>
<reference evidence="9 10" key="1">
    <citation type="submission" date="2019-01" db="EMBL/GenBank/DDBJ databases">
        <title>Lactibacter flavus gen. nov., sp. nov., a novel bacterium of the family Propionibacteriaceae isolated from raw milk and dairy products.</title>
        <authorList>
            <person name="Huptas C."/>
            <person name="Wenning M."/>
            <person name="Breitenwieser F."/>
            <person name="Doll E."/>
            <person name="Von Neubeck M."/>
            <person name="Busse H.-J."/>
            <person name="Scherer S."/>
        </authorList>
    </citation>
    <scope>NUCLEOTIDE SEQUENCE [LARGE SCALE GENOMIC DNA]</scope>
    <source>
        <strain evidence="9 10">DSM 22130</strain>
    </source>
</reference>
<protein>
    <recommendedName>
        <fullName evidence="11">Cation:proton antiporter</fullName>
    </recommendedName>
</protein>
<gene>
    <name evidence="9" type="ORF">ET996_10445</name>
</gene>
<evidence type="ECO:0000256" key="8">
    <source>
        <dbReference type="SAM" id="Phobius"/>
    </source>
</evidence>
<dbReference type="GO" id="GO:0005886">
    <property type="term" value="C:plasma membrane"/>
    <property type="evidence" value="ECO:0007669"/>
    <property type="project" value="UniProtKB-SubCell"/>
</dbReference>
<keyword evidence="10" id="KW-1185">Reference proteome</keyword>
<proteinExistence type="inferred from homology"/>
<evidence type="ECO:0000256" key="3">
    <source>
        <dbReference type="ARBA" id="ARBA00022475"/>
    </source>
</evidence>
<dbReference type="OrthoDB" id="9799219at2"/>
<dbReference type="RefSeq" id="WP_131172508.1">
    <property type="nucleotide sequence ID" value="NZ_FXTL01000013.1"/>
</dbReference>
<evidence type="ECO:0000256" key="5">
    <source>
        <dbReference type="ARBA" id="ARBA00022989"/>
    </source>
</evidence>
<organism evidence="9 10">
    <name type="scientific">Propioniciclava tarda</name>
    <dbReference type="NCBI Taxonomy" id="433330"/>
    <lineage>
        <taxon>Bacteria</taxon>
        <taxon>Bacillati</taxon>
        <taxon>Actinomycetota</taxon>
        <taxon>Actinomycetes</taxon>
        <taxon>Propionibacteriales</taxon>
        <taxon>Propionibacteriaceae</taxon>
        <taxon>Propioniciclava</taxon>
    </lineage>
</organism>
<dbReference type="EMBL" id="SDMR01000013">
    <property type="protein sequence ID" value="TBT94428.1"/>
    <property type="molecule type" value="Genomic_DNA"/>
</dbReference>
<sequence>MAIALTIALLFGAGVFMILRRGLLRVIVGFVLLSHAVNLLLVASGGLSRRDAPIGTALDPSTTADPLPQAFVLTAIVIAFAVTVFLLVLSVVGDGDDDTELSLEGRAMELPDLDEDDEIVAFHRAYQPTNWHAYLDRADDTPDTPDASERRGVR</sequence>
<name>A0A4Q9KJ70_PROTD</name>